<dbReference type="Proteomes" id="UP001075354">
    <property type="component" value="Chromosome 6"/>
</dbReference>
<evidence type="ECO:0000313" key="2">
    <source>
        <dbReference type="EMBL" id="KAJ1527146.1"/>
    </source>
</evidence>
<keyword evidence="1" id="KW-0732">Signal</keyword>
<comment type="caution">
    <text evidence="2">The sequence shown here is derived from an EMBL/GenBank/DDBJ whole genome shotgun (WGS) entry which is preliminary data.</text>
</comment>
<reference evidence="2" key="1">
    <citation type="submission" date="2022-12" db="EMBL/GenBank/DDBJ databases">
        <title>Chromosome-level genome assembly of the bean flower thrips Megalurothrips usitatus.</title>
        <authorList>
            <person name="Ma L."/>
            <person name="Liu Q."/>
            <person name="Li H."/>
            <person name="Cai W."/>
        </authorList>
    </citation>
    <scope>NUCLEOTIDE SEQUENCE</scope>
    <source>
        <strain evidence="2">Cailab_2022a</strain>
    </source>
</reference>
<protein>
    <submittedName>
        <fullName evidence="2">Uncharacterized protein</fullName>
    </submittedName>
</protein>
<feature type="signal peptide" evidence="1">
    <location>
        <begin position="1"/>
        <end position="21"/>
    </location>
</feature>
<name>A0AAV7XUK6_9NEOP</name>
<accession>A0AAV7XUK6</accession>
<organism evidence="2 3">
    <name type="scientific">Megalurothrips usitatus</name>
    <name type="common">bean blossom thrips</name>
    <dbReference type="NCBI Taxonomy" id="439358"/>
    <lineage>
        <taxon>Eukaryota</taxon>
        <taxon>Metazoa</taxon>
        <taxon>Ecdysozoa</taxon>
        <taxon>Arthropoda</taxon>
        <taxon>Hexapoda</taxon>
        <taxon>Insecta</taxon>
        <taxon>Pterygota</taxon>
        <taxon>Neoptera</taxon>
        <taxon>Paraneoptera</taxon>
        <taxon>Thysanoptera</taxon>
        <taxon>Terebrantia</taxon>
        <taxon>Thripoidea</taxon>
        <taxon>Thripidae</taxon>
        <taxon>Megalurothrips</taxon>
    </lineage>
</organism>
<sequence>MPLSLVVLAVLGVLLLPPAAPRPAAHDVGLLRGHAADGLGFGMGLGRPAVALPFIGQDDDDDMPLVGKRALAAAGPGPGAVANLVGRPDLASQDYEYSSGRTYDEYPMIVPRAAKRTAVMVDRLFGMLKNAVNGDVPSPGLKAIAPDDRMDLQRRGQQKGRVYWRCYFNAVTCFRRK</sequence>
<dbReference type="AlphaFoldDB" id="A0AAV7XUK6"/>
<feature type="chain" id="PRO_5043563647" evidence="1">
    <location>
        <begin position="22"/>
        <end position="177"/>
    </location>
</feature>
<evidence type="ECO:0000313" key="3">
    <source>
        <dbReference type="Proteomes" id="UP001075354"/>
    </source>
</evidence>
<proteinExistence type="predicted"/>
<dbReference type="EMBL" id="JAPTSV010000006">
    <property type="protein sequence ID" value="KAJ1527146.1"/>
    <property type="molecule type" value="Genomic_DNA"/>
</dbReference>
<evidence type="ECO:0000256" key="1">
    <source>
        <dbReference type="SAM" id="SignalP"/>
    </source>
</evidence>
<gene>
    <name evidence="2" type="ORF">ONE63_008679</name>
</gene>
<keyword evidence="3" id="KW-1185">Reference proteome</keyword>